<dbReference type="Proteomes" id="UP000249254">
    <property type="component" value="Unassembled WGS sequence"/>
</dbReference>
<dbReference type="EMBL" id="QFYQ01000001">
    <property type="protein sequence ID" value="RAK54642.1"/>
    <property type="molecule type" value="Genomic_DNA"/>
</dbReference>
<dbReference type="InterPro" id="IPR022742">
    <property type="entry name" value="Hydrolase_4"/>
</dbReference>
<dbReference type="Pfam" id="PF12146">
    <property type="entry name" value="Hydrolase_4"/>
    <property type="match status" value="1"/>
</dbReference>
<evidence type="ECO:0000313" key="5">
    <source>
        <dbReference type="Proteomes" id="UP000249254"/>
    </source>
</evidence>
<dbReference type="GO" id="GO:0016787">
    <property type="term" value="F:hydrolase activity"/>
    <property type="evidence" value="ECO:0007669"/>
    <property type="project" value="UniProtKB-KW"/>
</dbReference>
<evidence type="ECO:0000259" key="3">
    <source>
        <dbReference type="Pfam" id="PF12146"/>
    </source>
</evidence>
<dbReference type="InterPro" id="IPR051044">
    <property type="entry name" value="MAG_DAG_Lipase"/>
</dbReference>
<keyword evidence="5" id="KW-1185">Reference proteome</keyword>
<dbReference type="InterPro" id="IPR029058">
    <property type="entry name" value="AB_hydrolase_fold"/>
</dbReference>
<dbReference type="Gene3D" id="3.40.50.1820">
    <property type="entry name" value="alpha/beta hydrolase"/>
    <property type="match status" value="1"/>
</dbReference>
<feature type="chain" id="PRO_5016279305" evidence="2">
    <location>
        <begin position="23"/>
        <end position="341"/>
    </location>
</feature>
<dbReference type="InterPro" id="IPR000073">
    <property type="entry name" value="AB_hydrolase_1"/>
</dbReference>
<organism evidence="4 5">
    <name type="scientific">Phenylobacterium soli</name>
    <dbReference type="NCBI Taxonomy" id="2170551"/>
    <lineage>
        <taxon>Bacteria</taxon>
        <taxon>Pseudomonadati</taxon>
        <taxon>Pseudomonadota</taxon>
        <taxon>Alphaproteobacteria</taxon>
        <taxon>Caulobacterales</taxon>
        <taxon>Caulobacteraceae</taxon>
        <taxon>Phenylobacterium</taxon>
    </lineage>
</organism>
<evidence type="ECO:0000313" key="4">
    <source>
        <dbReference type="EMBL" id="RAK54642.1"/>
    </source>
</evidence>
<dbReference type="PROSITE" id="PS51257">
    <property type="entry name" value="PROKAR_LIPOPROTEIN"/>
    <property type="match status" value="1"/>
</dbReference>
<feature type="signal peptide" evidence="2">
    <location>
        <begin position="1"/>
        <end position="22"/>
    </location>
</feature>
<feature type="region of interest" description="Disordered" evidence="1">
    <location>
        <begin position="315"/>
        <end position="341"/>
    </location>
</feature>
<sequence length="341" mass="36811">MKRLLVLAFALMVSACTPLVVQQPLSPPTAFAGPRLEEDAVVSFDGARLGLKHWDTAGEPWAVIVGVHGMNDYSNAFHMAAPWWAEQGIATYAYDQRGFGRSPGRGIWAGEELMVQDLRTVTSLVRQRFPHALIAVAGESMGGAVAIEAFASSDPPAADRLILLSPAVWGWREQPLPNKTLLWLAANFTAGKVYEPPRWLTSKIKPTDNRAELIAMGRDPLMIWGARSDTLYGLVSLMGYAADDVGRIQAPTFYLHGIHDEIIPKKAARRAAAELKASDRSAEYAHGYHLLMRDLEGPAVWADVAAFLKDPKADLPSGAPPIPGSPARGARTQTAASASGL</sequence>
<dbReference type="PANTHER" id="PTHR11614">
    <property type="entry name" value="PHOSPHOLIPASE-RELATED"/>
    <property type="match status" value="1"/>
</dbReference>
<accession>A0A328AII9</accession>
<feature type="compositionally biased region" description="Polar residues" evidence="1">
    <location>
        <begin position="332"/>
        <end position="341"/>
    </location>
</feature>
<protein>
    <submittedName>
        <fullName evidence="4">Alpha/beta hydrolase</fullName>
    </submittedName>
</protein>
<dbReference type="PRINTS" id="PR00111">
    <property type="entry name" value="ABHYDROLASE"/>
</dbReference>
<gene>
    <name evidence="4" type="ORF">DJ017_08955</name>
</gene>
<evidence type="ECO:0000256" key="1">
    <source>
        <dbReference type="SAM" id="MobiDB-lite"/>
    </source>
</evidence>
<comment type="caution">
    <text evidence="4">The sequence shown here is derived from an EMBL/GenBank/DDBJ whole genome shotgun (WGS) entry which is preliminary data.</text>
</comment>
<dbReference type="AlphaFoldDB" id="A0A328AII9"/>
<proteinExistence type="predicted"/>
<dbReference type="SUPFAM" id="SSF53474">
    <property type="entry name" value="alpha/beta-Hydrolases"/>
    <property type="match status" value="1"/>
</dbReference>
<reference evidence="5" key="1">
    <citation type="submission" date="2018-05" db="EMBL/GenBank/DDBJ databases">
        <authorList>
            <person name="Li X."/>
        </authorList>
    </citation>
    <scope>NUCLEOTIDE SEQUENCE [LARGE SCALE GENOMIC DNA]</scope>
    <source>
        <strain evidence="5">LX32</strain>
    </source>
</reference>
<dbReference type="RefSeq" id="WP_111528393.1">
    <property type="nucleotide sequence ID" value="NZ_JBHRSG010000004.1"/>
</dbReference>
<name>A0A328AII9_9CAUL</name>
<dbReference type="OrthoDB" id="9806902at2"/>
<keyword evidence="4" id="KW-0378">Hydrolase</keyword>
<evidence type="ECO:0000256" key="2">
    <source>
        <dbReference type="SAM" id="SignalP"/>
    </source>
</evidence>
<feature type="domain" description="Serine aminopeptidase S33" evidence="3">
    <location>
        <begin position="59"/>
        <end position="295"/>
    </location>
</feature>
<keyword evidence="2" id="KW-0732">Signal</keyword>